<dbReference type="Pfam" id="PF00182">
    <property type="entry name" value="Glyco_hydro_19"/>
    <property type="match status" value="1"/>
</dbReference>
<dbReference type="InterPro" id="IPR036365">
    <property type="entry name" value="PGBD-like_sf"/>
</dbReference>
<reference evidence="3 4" key="2">
    <citation type="submission" date="2018-03" db="EMBL/GenBank/DDBJ databases">
        <authorList>
            <person name="Keele B.F."/>
        </authorList>
    </citation>
    <scope>NUCLEOTIDE SEQUENCE [LARGE SCALE GENOMIC DNA]</scope>
    <source>
        <strain evidence="3 4">CCALA 016</strain>
    </source>
</reference>
<evidence type="ECO:0000259" key="1">
    <source>
        <dbReference type="Pfam" id="PF00182"/>
    </source>
</evidence>
<keyword evidence="4" id="KW-1185">Reference proteome</keyword>
<proteinExistence type="predicted"/>
<protein>
    <submittedName>
        <fullName evidence="3">Uncharacterized protein</fullName>
    </submittedName>
</protein>
<dbReference type="Gene3D" id="1.10.530.10">
    <property type="match status" value="1"/>
</dbReference>
<organism evidence="3 4">
    <name type="scientific">Aphanothece hegewaldii CCALA 016</name>
    <dbReference type="NCBI Taxonomy" id="2107694"/>
    <lineage>
        <taxon>Bacteria</taxon>
        <taxon>Bacillati</taxon>
        <taxon>Cyanobacteriota</taxon>
        <taxon>Cyanophyceae</taxon>
        <taxon>Oscillatoriophycideae</taxon>
        <taxon>Chroococcales</taxon>
        <taxon>Aphanothecaceae</taxon>
        <taxon>Aphanothece</taxon>
    </lineage>
</organism>
<dbReference type="GO" id="GO:0004568">
    <property type="term" value="F:chitinase activity"/>
    <property type="evidence" value="ECO:0007669"/>
    <property type="project" value="InterPro"/>
</dbReference>
<evidence type="ECO:0000313" key="3">
    <source>
        <dbReference type="EMBL" id="PSF37766.1"/>
    </source>
</evidence>
<dbReference type="GO" id="GO:0016998">
    <property type="term" value="P:cell wall macromolecule catabolic process"/>
    <property type="evidence" value="ECO:0007669"/>
    <property type="project" value="InterPro"/>
</dbReference>
<dbReference type="SUPFAM" id="SSF53955">
    <property type="entry name" value="Lysozyme-like"/>
    <property type="match status" value="1"/>
</dbReference>
<dbReference type="Proteomes" id="UP000239001">
    <property type="component" value="Unassembled WGS sequence"/>
</dbReference>
<dbReference type="PANTHER" id="PTHR34408">
    <property type="entry name" value="FAMILY PROTEIN, PUTATIVE-RELATED"/>
    <property type="match status" value="1"/>
</dbReference>
<name>A0A2T1LZJ7_9CHRO</name>
<feature type="domain" description="Glycoside hydrolase family 19 catalytic" evidence="1">
    <location>
        <begin position="116"/>
        <end position="219"/>
    </location>
</feature>
<dbReference type="InterPro" id="IPR000726">
    <property type="entry name" value="Glyco_hydro_19_cat"/>
</dbReference>
<dbReference type="OrthoDB" id="1242806at2"/>
<reference evidence="3 4" key="1">
    <citation type="submission" date="2018-03" db="EMBL/GenBank/DDBJ databases">
        <title>The ancient ancestry and fast evolution of plastids.</title>
        <authorList>
            <person name="Moore K.R."/>
            <person name="Magnabosco C."/>
            <person name="Momper L."/>
            <person name="Gold D.A."/>
            <person name="Bosak T."/>
            <person name="Fournier G.P."/>
        </authorList>
    </citation>
    <scope>NUCLEOTIDE SEQUENCE [LARGE SCALE GENOMIC DNA]</scope>
    <source>
        <strain evidence="3 4">CCALA 016</strain>
    </source>
</reference>
<accession>A0A2T1LZJ7</accession>
<dbReference type="InterPro" id="IPR052354">
    <property type="entry name" value="Cell_Wall_Dynamics_Protein"/>
</dbReference>
<dbReference type="InterPro" id="IPR002477">
    <property type="entry name" value="Peptidoglycan-bd-like"/>
</dbReference>
<dbReference type="Gene3D" id="1.10.101.10">
    <property type="entry name" value="PGBD-like superfamily/PGBD"/>
    <property type="match status" value="1"/>
</dbReference>
<dbReference type="InterPro" id="IPR023346">
    <property type="entry name" value="Lysozyme-like_dom_sf"/>
</dbReference>
<feature type="domain" description="Peptidoglycan binding-like" evidence="2">
    <location>
        <begin position="14"/>
        <end position="55"/>
    </location>
</feature>
<dbReference type="Pfam" id="PF01471">
    <property type="entry name" value="PG_binding_1"/>
    <property type="match status" value="1"/>
</dbReference>
<dbReference type="InterPro" id="IPR036366">
    <property type="entry name" value="PGBDSf"/>
</dbReference>
<evidence type="ECO:0000313" key="4">
    <source>
        <dbReference type="Proteomes" id="UP000239001"/>
    </source>
</evidence>
<dbReference type="EMBL" id="PXOH01000007">
    <property type="protein sequence ID" value="PSF37766.1"/>
    <property type="molecule type" value="Genomic_DNA"/>
</dbReference>
<dbReference type="AlphaFoldDB" id="A0A2T1LZJ7"/>
<evidence type="ECO:0000259" key="2">
    <source>
        <dbReference type="Pfam" id="PF01471"/>
    </source>
</evidence>
<gene>
    <name evidence="3" type="ORF">C7H19_09490</name>
</gene>
<dbReference type="RefSeq" id="WP_106456630.1">
    <property type="nucleotide sequence ID" value="NZ_PXOH01000007.1"/>
</dbReference>
<comment type="caution">
    <text evidence="3">The sequence shown here is derived from an EMBL/GenBank/DDBJ whole genome shotgun (WGS) entry which is preliminary data.</text>
</comment>
<dbReference type="GO" id="GO:0006032">
    <property type="term" value="P:chitin catabolic process"/>
    <property type="evidence" value="ECO:0007669"/>
    <property type="project" value="InterPro"/>
</dbReference>
<dbReference type="PANTHER" id="PTHR34408:SF1">
    <property type="entry name" value="GLYCOSYL HYDROLASE FAMILY 19 DOMAIN-CONTAINING PROTEIN HI_1415"/>
    <property type="match status" value="1"/>
</dbReference>
<sequence>MIATQTALINLDNSALKDLQILLSRLGLYPENEIDGIYGAKTKRAWVSFKQHYYLSDPDLIGPASYQKLKDESNKFELLISRKDFDEIFRYAKDRDRDIYFLPINRTLREFQINSSKRIAAFLAQVGHESASLRYSEEIASGFAYEGRKNLGNIYKGDGVRYKGRGLIQLTGRANYRTVGKALGLDLEDEPTLVKIPIISARVAGYFWQSNGLNELADHNAFRRITKKINGGYNGIDDRVRRWENARKVLGC</sequence>
<dbReference type="SUPFAM" id="SSF47090">
    <property type="entry name" value="PGBD-like"/>
    <property type="match status" value="1"/>
</dbReference>